<gene>
    <name evidence="1" type="ORF">SZL87_10120</name>
</gene>
<organism evidence="1 2">
    <name type="scientific">Exiguobacterium indicum</name>
    <dbReference type="NCBI Taxonomy" id="296995"/>
    <lineage>
        <taxon>Bacteria</taxon>
        <taxon>Bacillati</taxon>
        <taxon>Bacillota</taxon>
        <taxon>Bacilli</taxon>
        <taxon>Bacillales</taxon>
        <taxon>Bacillales Family XII. Incertae Sedis</taxon>
        <taxon>Exiguobacterium</taxon>
    </lineage>
</organism>
<dbReference type="GO" id="GO:0032259">
    <property type="term" value="P:methylation"/>
    <property type="evidence" value="ECO:0007669"/>
    <property type="project" value="UniProtKB-KW"/>
</dbReference>
<dbReference type="RefSeq" id="WP_336449290.1">
    <property type="nucleotide sequence ID" value="NZ_JBAWKY010000002.1"/>
</dbReference>
<dbReference type="Pfam" id="PF13489">
    <property type="entry name" value="Methyltransf_23"/>
    <property type="match status" value="1"/>
</dbReference>
<dbReference type="Gene3D" id="3.40.50.150">
    <property type="entry name" value="Vaccinia Virus protein VP39"/>
    <property type="match status" value="1"/>
</dbReference>
<keyword evidence="1" id="KW-0808">Transferase</keyword>
<dbReference type="EMBL" id="JBAWKY010000002">
    <property type="protein sequence ID" value="MEI4462781.1"/>
    <property type="molecule type" value="Genomic_DNA"/>
</dbReference>
<dbReference type="Proteomes" id="UP001387110">
    <property type="component" value="Unassembled WGS sequence"/>
</dbReference>
<keyword evidence="2" id="KW-1185">Reference proteome</keyword>
<dbReference type="SUPFAM" id="SSF53335">
    <property type="entry name" value="S-adenosyl-L-methionine-dependent methyltransferases"/>
    <property type="match status" value="1"/>
</dbReference>
<sequence>MKERIVIGAGPYHNNPGWYHTEEEELNLLDQSDWERLCSNEKLQAILAEHVWEHLTLEEGKEAARHCHTYLAQGGYVRCAVPDGYFQDDAYQAIVQVGGPGPTDHPAASHKIVYTHETLQQLFKEAGFQVRLLEYFDQDGIFHQADWDGADGVIFRSKRYDPRNAEQMKFPSLILDAYK</sequence>
<protein>
    <submittedName>
        <fullName evidence="1">Methyltransferase domain-containing protein</fullName>
    </submittedName>
</protein>
<proteinExistence type="predicted"/>
<evidence type="ECO:0000313" key="1">
    <source>
        <dbReference type="EMBL" id="MEI4462781.1"/>
    </source>
</evidence>
<accession>A0ABU8EIM8</accession>
<dbReference type="GO" id="GO:0008168">
    <property type="term" value="F:methyltransferase activity"/>
    <property type="evidence" value="ECO:0007669"/>
    <property type="project" value="UniProtKB-KW"/>
</dbReference>
<reference evidence="1 2" key="1">
    <citation type="submission" date="2023-12" db="EMBL/GenBank/DDBJ databases">
        <authorList>
            <person name="Easwaran N."/>
            <person name="Lazarus H.P.S."/>
        </authorList>
    </citation>
    <scope>NUCLEOTIDE SEQUENCE [LARGE SCALE GENOMIC DNA]</scope>
    <source>
        <strain evidence="1 2">VIT-2023</strain>
    </source>
</reference>
<evidence type="ECO:0000313" key="2">
    <source>
        <dbReference type="Proteomes" id="UP001387110"/>
    </source>
</evidence>
<dbReference type="InterPro" id="IPR029063">
    <property type="entry name" value="SAM-dependent_MTases_sf"/>
</dbReference>
<comment type="caution">
    <text evidence="1">The sequence shown here is derived from an EMBL/GenBank/DDBJ whole genome shotgun (WGS) entry which is preliminary data.</text>
</comment>
<keyword evidence="1" id="KW-0489">Methyltransferase</keyword>
<name>A0ABU8EIM8_9BACL</name>